<keyword evidence="2" id="KW-1185">Reference proteome</keyword>
<reference evidence="1 2" key="1">
    <citation type="submission" date="2019-06" db="EMBL/GenBank/DDBJ databases">
        <title>A large-scale integrated study on North Sea by COGITO (Coastal Microbe Genomic &amp; Taxonomic Observatory).</title>
        <authorList>
            <person name="Teeling H."/>
        </authorList>
    </citation>
    <scope>NUCLEOTIDE SEQUENCE [LARGE SCALE GENOMIC DNA]</scope>
    <source>
        <strain evidence="1 2">MAR_2009_79</strain>
    </source>
</reference>
<name>A0ABY3A6W3_9FLAO</name>
<protein>
    <submittedName>
        <fullName evidence="1">Uncharacterized protein</fullName>
    </submittedName>
</protein>
<proteinExistence type="predicted"/>
<dbReference type="EMBL" id="VHIF01000001">
    <property type="protein sequence ID" value="TQO35653.1"/>
    <property type="molecule type" value="Genomic_DNA"/>
</dbReference>
<dbReference type="Proteomes" id="UP000315363">
    <property type="component" value="Unassembled WGS sequence"/>
</dbReference>
<evidence type="ECO:0000313" key="1">
    <source>
        <dbReference type="EMBL" id="TQO35653.1"/>
    </source>
</evidence>
<accession>A0ABY3A6W3</accession>
<sequence length="83" mass="10022">MEYRITYIDTLLSCNFPKDFIPKQKKEIKSKFKFFFRLLNGDRNIYFEGLANRNDSFDPLDFLGSEHGGTDLQYLENRRYLRL</sequence>
<organism evidence="1 2">
    <name type="scientific">Arenibacter algicola</name>
    <dbReference type="NCBI Taxonomy" id="616991"/>
    <lineage>
        <taxon>Bacteria</taxon>
        <taxon>Pseudomonadati</taxon>
        <taxon>Bacteroidota</taxon>
        <taxon>Flavobacteriia</taxon>
        <taxon>Flavobacteriales</taxon>
        <taxon>Flavobacteriaceae</taxon>
        <taxon>Arenibacter</taxon>
    </lineage>
</organism>
<comment type="caution">
    <text evidence="1">The sequence shown here is derived from an EMBL/GenBank/DDBJ whole genome shotgun (WGS) entry which is preliminary data.</text>
</comment>
<evidence type="ECO:0000313" key="2">
    <source>
        <dbReference type="Proteomes" id="UP000315363"/>
    </source>
</evidence>
<gene>
    <name evidence="1" type="ORF">GQ41_0201</name>
</gene>